<protein>
    <submittedName>
        <fullName evidence="2">Uncharacterized protein</fullName>
    </submittedName>
</protein>
<name>A0A5B7J9D8_PORTR</name>
<accession>A0A5B7J9D8</accession>
<comment type="caution">
    <text evidence="2">The sequence shown here is derived from an EMBL/GenBank/DDBJ whole genome shotgun (WGS) entry which is preliminary data.</text>
</comment>
<feature type="region of interest" description="Disordered" evidence="1">
    <location>
        <begin position="1"/>
        <end position="20"/>
    </location>
</feature>
<proteinExistence type="predicted"/>
<sequence>MPVRSSTTTISSWFRTTSTTNPPVRSVRDFDLPKRERSNPDLALCGANLPIHLKETTTAHTEEVRGLERGL</sequence>
<gene>
    <name evidence="2" type="ORF">E2C01_086476</name>
</gene>
<evidence type="ECO:0000313" key="3">
    <source>
        <dbReference type="Proteomes" id="UP000324222"/>
    </source>
</evidence>
<dbReference type="Proteomes" id="UP000324222">
    <property type="component" value="Unassembled WGS sequence"/>
</dbReference>
<dbReference type="AlphaFoldDB" id="A0A5B7J9D8"/>
<organism evidence="2 3">
    <name type="scientific">Portunus trituberculatus</name>
    <name type="common">Swimming crab</name>
    <name type="synonym">Neptunus trituberculatus</name>
    <dbReference type="NCBI Taxonomy" id="210409"/>
    <lineage>
        <taxon>Eukaryota</taxon>
        <taxon>Metazoa</taxon>
        <taxon>Ecdysozoa</taxon>
        <taxon>Arthropoda</taxon>
        <taxon>Crustacea</taxon>
        <taxon>Multicrustacea</taxon>
        <taxon>Malacostraca</taxon>
        <taxon>Eumalacostraca</taxon>
        <taxon>Eucarida</taxon>
        <taxon>Decapoda</taxon>
        <taxon>Pleocyemata</taxon>
        <taxon>Brachyura</taxon>
        <taxon>Eubrachyura</taxon>
        <taxon>Portunoidea</taxon>
        <taxon>Portunidae</taxon>
        <taxon>Portuninae</taxon>
        <taxon>Portunus</taxon>
    </lineage>
</organism>
<evidence type="ECO:0000256" key="1">
    <source>
        <dbReference type="SAM" id="MobiDB-lite"/>
    </source>
</evidence>
<keyword evidence="3" id="KW-1185">Reference proteome</keyword>
<evidence type="ECO:0000313" key="2">
    <source>
        <dbReference type="EMBL" id="MPC91439.1"/>
    </source>
</evidence>
<reference evidence="2 3" key="1">
    <citation type="submission" date="2019-05" db="EMBL/GenBank/DDBJ databases">
        <title>Another draft genome of Portunus trituberculatus and its Hox gene families provides insights of decapod evolution.</title>
        <authorList>
            <person name="Jeong J.-H."/>
            <person name="Song I."/>
            <person name="Kim S."/>
            <person name="Choi T."/>
            <person name="Kim D."/>
            <person name="Ryu S."/>
            <person name="Kim W."/>
        </authorList>
    </citation>
    <scope>NUCLEOTIDE SEQUENCE [LARGE SCALE GENOMIC DNA]</scope>
    <source>
        <tissue evidence="2">Muscle</tissue>
    </source>
</reference>
<dbReference type="EMBL" id="VSRR010087773">
    <property type="protein sequence ID" value="MPC91439.1"/>
    <property type="molecule type" value="Genomic_DNA"/>
</dbReference>